<dbReference type="InterPro" id="IPR009057">
    <property type="entry name" value="Homeodomain-like_sf"/>
</dbReference>
<evidence type="ECO:0000259" key="4">
    <source>
        <dbReference type="PROSITE" id="PS01124"/>
    </source>
</evidence>
<feature type="domain" description="HTH araC/xylS-type" evidence="4">
    <location>
        <begin position="198"/>
        <end position="296"/>
    </location>
</feature>
<dbReference type="PROSITE" id="PS01124">
    <property type="entry name" value="HTH_ARAC_FAMILY_2"/>
    <property type="match status" value="1"/>
</dbReference>
<dbReference type="EMBL" id="PJNW01000005">
    <property type="protein sequence ID" value="PKR89630.1"/>
    <property type="molecule type" value="Genomic_DNA"/>
</dbReference>
<sequence length="332" mass="36615">MGHEAMATDFRPQMTSTISGITLREDLRWRAWSGCVADLWEVTCEAGARGAYVSRAPRLFALLGDVEDGGIDVRDAAGRQHRLDGHRRFCFVPAGYPIQSFIDRLDDLRHLDLHFDIATLAAQSGGRIHPCQFLSPRIGFSSPGLSALASLIADDCAEGRRDDLYGEGLVLALLAELLDLRQAAAPQPDAGLSRRQMNRVIDYVRANIVRNLSLAELGALVGLSPDHFGVAFRTAVGKTPHQFLLHCRVEAAKDMLLREETSLSAIAVDTGFSDQAHFTRVFRRLTGRTPALWRREQRAHYGPARTAPVEIVKLRPAFIPNAPASFNRQIAT</sequence>
<comment type="caution">
    <text evidence="5">The sequence shown here is derived from an EMBL/GenBank/DDBJ whole genome shotgun (WGS) entry which is preliminary data.</text>
</comment>
<dbReference type="PROSITE" id="PS00041">
    <property type="entry name" value="HTH_ARAC_FAMILY_1"/>
    <property type="match status" value="1"/>
</dbReference>
<evidence type="ECO:0000313" key="6">
    <source>
        <dbReference type="Proteomes" id="UP000233491"/>
    </source>
</evidence>
<dbReference type="SUPFAM" id="SSF46689">
    <property type="entry name" value="Homeodomain-like"/>
    <property type="match status" value="2"/>
</dbReference>
<keyword evidence="2" id="KW-0238">DNA-binding</keyword>
<dbReference type="Pfam" id="PF12833">
    <property type="entry name" value="HTH_18"/>
    <property type="match status" value="1"/>
</dbReference>
<proteinExistence type="predicted"/>
<keyword evidence="1" id="KW-0805">Transcription regulation</keyword>
<dbReference type="GO" id="GO:0043565">
    <property type="term" value="F:sequence-specific DNA binding"/>
    <property type="evidence" value="ECO:0007669"/>
    <property type="project" value="InterPro"/>
</dbReference>
<dbReference type="PANTHER" id="PTHR46796">
    <property type="entry name" value="HTH-TYPE TRANSCRIPTIONAL ACTIVATOR RHAS-RELATED"/>
    <property type="match status" value="1"/>
</dbReference>
<dbReference type="SMART" id="SM00342">
    <property type="entry name" value="HTH_ARAC"/>
    <property type="match status" value="1"/>
</dbReference>
<dbReference type="PANTHER" id="PTHR46796:SF6">
    <property type="entry name" value="ARAC SUBFAMILY"/>
    <property type="match status" value="1"/>
</dbReference>
<evidence type="ECO:0000256" key="1">
    <source>
        <dbReference type="ARBA" id="ARBA00023015"/>
    </source>
</evidence>
<dbReference type="InterPro" id="IPR018062">
    <property type="entry name" value="HTH_AraC-typ_CS"/>
</dbReference>
<gene>
    <name evidence="5" type="ORF">CXZ10_09725</name>
</gene>
<dbReference type="PRINTS" id="PR00032">
    <property type="entry name" value="HTHARAC"/>
</dbReference>
<dbReference type="AlphaFoldDB" id="A0A2N3LYD0"/>
<organism evidence="5 6">
    <name type="scientific">Pleomorphomonas diazotrophica</name>
    <dbReference type="NCBI Taxonomy" id="1166257"/>
    <lineage>
        <taxon>Bacteria</taxon>
        <taxon>Pseudomonadati</taxon>
        <taxon>Pseudomonadota</taxon>
        <taxon>Alphaproteobacteria</taxon>
        <taxon>Hyphomicrobiales</taxon>
        <taxon>Pleomorphomonadaceae</taxon>
        <taxon>Pleomorphomonas</taxon>
    </lineage>
</organism>
<evidence type="ECO:0000313" key="5">
    <source>
        <dbReference type="EMBL" id="PKR89630.1"/>
    </source>
</evidence>
<dbReference type="InterPro" id="IPR020449">
    <property type="entry name" value="Tscrpt_reg_AraC-type_HTH"/>
</dbReference>
<evidence type="ECO:0000256" key="2">
    <source>
        <dbReference type="ARBA" id="ARBA00023125"/>
    </source>
</evidence>
<keyword evidence="6" id="KW-1185">Reference proteome</keyword>
<dbReference type="OrthoDB" id="110167at2"/>
<keyword evidence="3" id="KW-0804">Transcription</keyword>
<reference evidence="5 6" key="1">
    <citation type="submission" date="2017-12" db="EMBL/GenBank/DDBJ databases">
        <title>Anaerobic carbon monoxide metabolism by Pleomorphomonas carboxyditropha sp. nov., a new mesophilic hydrogenogenic carboxidotroph.</title>
        <authorList>
            <person name="Esquivel-Elizondo S."/>
            <person name="Krajmalnik-Brown R."/>
        </authorList>
    </citation>
    <scope>NUCLEOTIDE SEQUENCE [LARGE SCALE GENOMIC DNA]</scope>
    <source>
        <strain evidence="5 6">R5-392</strain>
    </source>
</reference>
<evidence type="ECO:0000256" key="3">
    <source>
        <dbReference type="ARBA" id="ARBA00023163"/>
    </source>
</evidence>
<protein>
    <submittedName>
        <fullName evidence="5">AraC family transcriptional regulator</fullName>
    </submittedName>
</protein>
<dbReference type="InterPro" id="IPR050204">
    <property type="entry name" value="AraC_XylS_family_regulators"/>
</dbReference>
<dbReference type="GO" id="GO:0003700">
    <property type="term" value="F:DNA-binding transcription factor activity"/>
    <property type="evidence" value="ECO:0007669"/>
    <property type="project" value="InterPro"/>
</dbReference>
<dbReference type="Gene3D" id="1.10.10.60">
    <property type="entry name" value="Homeodomain-like"/>
    <property type="match status" value="1"/>
</dbReference>
<dbReference type="InterPro" id="IPR018060">
    <property type="entry name" value="HTH_AraC"/>
</dbReference>
<accession>A0A2N3LYD0</accession>
<dbReference type="Proteomes" id="UP000233491">
    <property type="component" value="Unassembled WGS sequence"/>
</dbReference>
<name>A0A2N3LYD0_9HYPH</name>